<dbReference type="InterPro" id="IPR036389">
    <property type="entry name" value="RNase_III_sf"/>
</dbReference>
<gene>
    <name evidence="2" type="ORF">SEPMUDRAFT_87860</name>
</gene>
<dbReference type="InterPro" id="IPR000999">
    <property type="entry name" value="RNase_III_dom"/>
</dbReference>
<dbReference type="CDD" id="cd00593">
    <property type="entry name" value="RIBOc"/>
    <property type="match status" value="1"/>
</dbReference>
<dbReference type="GO" id="GO:0006396">
    <property type="term" value="P:RNA processing"/>
    <property type="evidence" value="ECO:0007669"/>
    <property type="project" value="InterPro"/>
</dbReference>
<dbReference type="Gene3D" id="1.10.1520.10">
    <property type="entry name" value="Ribonuclease III domain"/>
    <property type="match status" value="1"/>
</dbReference>
<dbReference type="FunFam" id="1.10.1520.10:FF:000018">
    <property type="entry name" value="RNase III domain protein"/>
    <property type="match status" value="1"/>
</dbReference>
<dbReference type="SUPFAM" id="SSF69065">
    <property type="entry name" value="RNase III domain-like"/>
    <property type="match status" value="1"/>
</dbReference>
<keyword evidence="3" id="KW-1185">Reference proteome</keyword>
<dbReference type="GO" id="GO:0003735">
    <property type="term" value="F:structural constituent of ribosome"/>
    <property type="evidence" value="ECO:0007669"/>
    <property type="project" value="InterPro"/>
</dbReference>
<evidence type="ECO:0000313" key="3">
    <source>
        <dbReference type="Proteomes" id="UP000016931"/>
    </source>
</evidence>
<dbReference type="InterPro" id="IPR040030">
    <property type="entry name" value="Ribosomal_mL57"/>
</dbReference>
<sequence>MKTPQRLRQPIRLRPRSHQSATWRVNNDPEKLNAAYDNFLGRVGGNRLRGRDLLDEQTKWLATTHKSHEHGAQGFNSRLAYLGKRILDLQTSLALLSQPQQSPLEMPAAEVYQHPSLQNLENITLANKASALHKSRLSALASEYGLDKVVRWKPKNSEDMKSSGMDAVMAEAIYAIIGAVALQRGGDIAGRVARERVLAPLGLR</sequence>
<reference evidence="2 3" key="1">
    <citation type="journal article" date="2012" name="PLoS Pathog.">
        <title>Diverse lifestyles and strategies of plant pathogenesis encoded in the genomes of eighteen Dothideomycetes fungi.</title>
        <authorList>
            <person name="Ohm R.A."/>
            <person name="Feau N."/>
            <person name="Henrissat B."/>
            <person name="Schoch C.L."/>
            <person name="Horwitz B.A."/>
            <person name="Barry K.W."/>
            <person name="Condon B.J."/>
            <person name="Copeland A.C."/>
            <person name="Dhillon B."/>
            <person name="Glaser F."/>
            <person name="Hesse C.N."/>
            <person name="Kosti I."/>
            <person name="LaButti K."/>
            <person name="Lindquist E.A."/>
            <person name="Lucas S."/>
            <person name="Salamov A.A."/>
            <person name="Bradshaw R.E."/>
            <person name="Ciuffetti L."/>
            <person name="Hamelin R.C."/>
            <person name="Kema G.H.J."/>
            <person name="Lawrence C."/>
            <person name="Scott J.A."/>
            <person name="Spatafora J.W."/>
            <person name="Turgeon B.G."/>
            <person name="de Wit P.J.G.M."/>
            <person name="Zhong S."/>
            <person name="Goodwin S.B."/>
            <person name="Grigoriev I.V."/>
        </authorList>
    </citation>
    <scope>NUCLEOTIDE SEQUENCE [LARGE SCALE GENOMIC DNA]</scope>
    <source>
        <strain evidence="2 3">SO2202</strain>
    </source>
</reference>
<dbReference type="HOGENOM" id="CLU_057354_1_0_1"/>
<dbReference type="AlphaFoldDB" id="N1QLM4"/>
<dbReference type="Proteomes" id="UP000016931">
    <property type="component" value="Unassembled WGS sequence"/>
</dbReference>
<dbReference type="GO" id="GO:0032543">
    <property type="term" value="P:mitochondrial translation"/>
    <property type="evidence" value="ECO:0007669"/>
    <property type="project" value="InterPro"/>
</dbReference>
<dbReference type="GeneID" id="27907593"/>
<dbReference type="RefSeq" id="XP_016760342.1">
    <property type="nucleotide sequence ID" value="XM_016910456.1"/>
</dbReference>
<evidence type="ECO:0000259" key="1">
    <source>
        <dbReference type="Pfam" id="PF14622"/>
    </source>
</evidence>
<name>N1QLM4_SPHMS</name>
<dbReference type="PANTHER" id="PTHR28160">
    <property type="entry name" value="54S RIBOSOMAL PROTEIN L15, MITOCHONDRIAL"/>
    <property type="match status" value="1"/>
</dbReference>
<accession>N1QLM4</accession>
<organism evidence="2 3">
    <name type="scientific">Sphaerulina musiva (strain SO2202)</name>
    <name type="common">Poplar stem canker fungus</name>
    <name type="synonym">Septoria musiva</name>
    <dbReference type="NCBI Taxonomy" id="692275"/>
    <lineage>
        <taxon>Eukaryota</taxon>
        <taxon>Fungi</taxon>
        <taxon>Dikarya</taxon>
        <taxon>Ascomycota</taxon>
        <taxon>Pezizomycotina</taxon>
        <taxon>Dothideomycetes</taxon>
        <taxon>Dothideomycetidae</taxon>
        <taxon>Mycosphaerellales</taxon>
        <taxon>Mycosphaerellaceae</taxon>
        <taxon>Sphaerulina</taxon>
    </lineage>
</organism>
<evidence type="ECO:0000313" key="2">
    <source>
        <dbReference type="EMBL" id="EMF12221.1"/>
    </source>
</evidence>
<dbReference type="STRING" id="692275.N1QLM4"/>
<dbReference type="Pfam" id="PF14622">
    <property type="entry name" value="Ribonucleas_3_3"/>
    <property type="match status" value="1"/>
</dbReference>
<dbReference type="eggNOG" id="ENOG502RXWY">
    <property type="taxonomic scope" value="Eukaryota"/>
</dbReference>
<protein>
    <recommendedName>
        <fullName evidence="1">RNase III domain-containing protein</fullName>
    </recommendedName>
</protein>
<dbReference type="OrthoDB" id="129353at2759"/>
<dbReference type="GO" id="GO:0004525">
    <property type="term" value="F:ribonuclease III activity"/>
    <property type="evidence" value="ECO:0007669"/>
    <property type="project" value="InterPro"/>
</dbReference>
<dbReference type="PANTHER" id="PTHR28160:SF1">
    <property type="entry name" value="LARGE RIBOSOMAL SUBUNIT PROTEIN ML57"/>
    <property type="match status" value="1"/>
</dbReference>
<proteinExistence type="predicted"/>
<dbReference type="GO" id="GO:0005762">
    <property type="term" value="C:mitochondrial large ribosomal subunit"/>
    <property type="evidence" value="ECO:0007669"/>
    <property type="project" value="InterPro"/>
</dbReference>
<feature type="domain" description="RNase III" evidence="1">
    <location>
        <begin position="55"/>
        <end position="200"/>
    </location>
</feature>
<dbReference type="EMBL" id="KB456265">
    <property type="protein sequence ID" value="EMF12221.1"/>
    <property type="molecule type" value="Genomic_DNA"/>
</dbReference>
<dbReference type="OMA" id="AHTMYAV"/>